<dbReference type="InterPro" id="IPR036526">
    <property type="entry name" value="C-N_Hydrolase_sf"/>
</dbReference>
<dbReference type="Pfam" id="PF00795">
    <property type="entry name" value="CN_hydrolase"/>
    <property type="match status" value="1"/>
</dbReference>
<keyword evidence="1 3" id="KW-0378">Hydrolase</keyword>
<dbReference type="PROSITE" id="PS50263">
    <property type="entry name" value="CN_HYDROLASE"/>
    <property type="match status" value="1"/>
</dbReference>
<organism evidence="3 4">
    <name type="scientific">Calidithermus terrae</name>
    <dbReference type="NCBI Taxonomy" id="1408545"/>
    <lineage>
        <taxon>Bacteria</taxon>
        <taxon>Thermotogati</taxon>
        <taxon>Deinococcota</taxon>
        <taxon>Deinococci</taxon>
        <taxon>Thermales</taxon>
        <taxon>Thermaceae</taxon>
        <taxon>Calidithermus</taxon>
    </lineage>
</organism>
<dbReference type="EC" id="3.5.1.49" evidence="3"/>
<dbReference type="EMBL" id="QXDL01000073">
    <property type="protein sequence ID" value="RIH84476.1"/>
    <property type="molecule type" value="Genomic_DNA"/>
</dbReference>
<comment type="caution">
    <text evidence="3">The sequence shown here is derived from an EMBL/GenBank/DDBJ whole genome shotgun (WGS) entry which is preliminary data.</text>
</comment>
<dbReference type="SUPFAM" id="SSF56317">
    <property type="entry name" value="Carbon-nitrogen hydrolase"/>
    <property type="match status" value="1"/>
</dbReference>
<accession>A0A399ELF1</accession>
<gene>
    <name evidence="3" type="primary">amiF</name>
    <name evidence="3" type="ORF">Mterra_01971</name>
</gene>
<dbReference type="AlphaFoldDB" id="A0A399ELF1"/>
<sequence>MRVALAIPSVTPHVDKNVQKICDFSAQAARNGATAVFFSEAAVTGFINTGDPLYDRTLGYTVPGRITAQIGQAARSLSLWVGIGVFEQDSGKLYDTYVVLSPQGTIETKYRRIDNHWHHWHSRPCNDMIYAEGEQISASRLPIGTTTYLLCGDLFNDAALEQVEQLHPDWLVVPMARGYDSEVSTAGQWYAQERHCYVERSRAAGVNLLLVNQLANWDANFTYFGGAMAVTKEGVILGEYPLEQEGILYIDID</sequence>
<dbReference type="GO" id="GO:0004328">
    <property type="term" value="F:formamidase activity"/>
    <property type="evidence" value="ECO:0007669"/>
    <property type="project" value="UniProtKB-EC"/>
</dbReference>
<dbReference type="PANTHER" id="PTHR43674">
    <property type="entry name" value="NITRILASE C965.09-RELATED"/>
    <property type="match status" value="1"/>
</dbReference>
<dbReference type="Gene3D" id="3.60.110.10">
    <property type="entry name" value="Carbon-nitrogen hydrolase"/>
    <property type="match status" value="1"/>
</dbReference>
<dbReference type="InterPro" id="IPR003010">
    <property type="entry name" value="C-N_Hydrolase"/>
</dbReference>
<dbReference type="InterPro" id="IPR050345">
    <property type="entry name" value="Aliph_Amidase/BUP"/>
</dbReference>
<feature type="domain" description="CN hydrolase" evidence="2">
    <location>
        <begin position="1"/>
        <end position="253"/>
    </location>
</feature>
<proteinExistence type="predicted"/>
<dbReference type="OrthoDB" id="9811121at2"/>
<keyword evidence="4" id="KW-1185">Reference proteome</keyword>
<evidence type="ECO:0000259" key="2">
    <source>
        <dbReference type="PROSITE" id="PS50263"/>
    </source>
</evidence>
<dbReference type="RefSeq" id="WP_119315067.1">
    <property type="nucleotide sequence ID" value="NZ_QXDL01000073.1"/>
</dbReference>
<protein>
    <submittedName>
        <fullName evidence="3">Formamidase</fullName>
        <ecNumber evidence="3">3.5.1.49</ecNumber>
    </submittedName>
</protein>
<dbReference type="CDD" id="cd07197">
    <property type="entry name" value="nitrilase"/>
    <property type="match status" value="1"/>
</dbReference>
<evidence type="ECO:0000256" key="1">
    <source>
        <dbReference type="ARBA" id="ARBA00022801"/>
    </source>
</evidence>
<dbReference type="Proteomes" id="UP000265715">
    <property type="component" value="Unassembled WGS sequence"/>
</dbReference>
<name>A0A399ELF1_9DEIN</name>
<dbReference type="PANTHER" id="PTHR43674:SF2">
    <property type="entry name" value="BETA-UREIDOPROPIONASE"/>
    <property type="match status" value="1"/>
</dbReference>
<evidence type="ECO:0000313" key="4">
    <source>
        <dbReference type="Proteomes" id="UP000265715"/>
    </source>
</evidence>
<reference evidence="3 4" key="1">
    <citation type="submission" date="2018-08" db="EMBL/GenBank/DDBJ databases">
        <title>Meiothermus terrae DSM 26712 genome sequencing project.</title>
        <authorList>
            <person name="Da Costa M.S."/>
            <person name="Albuquerque L."/>
            <person name="Raposo P."/>
            <person name="Froufe H.J.C."/>
            <person name="Barroso C.S."/>
            <person name="Egas C."/>
        </authorList>
    </citation>
    <scope>NUCLEOTIDE SEQUENCE [LARGE SCALE GENOMIC DNA]</scope>
    <source>
        <strain evidence="3 4">DSM 26712</strain>
    </source>
</reference>
<evidence type="ECO:0000313" key="3">
    <source>
        <dbReference type="EMBL" id="RIH84476.1"/>
    </source>
</evidence>